<comment type="caution">
    <text evidence="1">The sequence shown here is derived from an EMBL/GenBank/DDBJ whole genome shotgun (WGS) entry which is preliminary data.</text>
</comment>
<gene>
    <name evidence="1" type="ORF">PPERSA_11463</name>
</gene>
<proteinExistence type="predicted"/>
<protein>
    <submittedName>
        <fullName evidence="1">Uncharacterized protein</fullName>
    </submittedName>
</protein>
<evidence type="ECO:0000313" key="1">
    <source>
        <dbReference type="EMBL" id="KRX06818.1"/>
    </source>
</evidence>
<reference evidence="1 2" key="1">
    <citation type="journal article" date="2015" name="Sci. Rep.">
        <title>Genome of the facultative scuticociliatosis pathogen Pseudocohnilembus persalinus provides insight into its virulence through horizontal gene transfer.</title>
        <authorList>
            <person name="Xiong J."/>
            <person name="Wang G."/>
            <person name="Cheng J."/>
            <person name="Tian M."/>
            <person name="Pan X."/>
            <person name="Warren A."/>
            <person name="Jiang C."/>
            <person name="Yuan D."/>
            <person name="Miao W."/>
        </authorList>
    </citation>
    <scope>NUCLEOTIDE SEQUENCE [LARGE SCALE GENOMIC DNA]</scope>
    <source>
        <strain evidence="1">36N120E</strain>
    </source>
</reference>
<dbReference type="AlphaFoldDB" id="A0A0V0QX50"/>
<dbReference type="OMA" id="YLEESCC"/>
<dbReference type="EMBL" id="LDAU01000091">
    <property type="protein sequence ID" value="KRX06818.1"/>
    <property type="molecule type" value="Genomic_DNA"/>
</dbReference>
<name>A0A0V0QX50_PSEPJ</name>
<accession>A0A0V0QX50</accession>
<dbReference type="InParanoid" id="A0A0V0QX50"/>
<dbReference type="Proteomes" id="UP000054937">
    <property type="component" value="Unassembled WGS sequence"/>
</dbReference>
<sequence>MSQNRSYKSIFFHSIFETFSHRKKSGGQADSCLPFNHCAQSYKMEQSIISIHNPRIDSIILISFSQKQSPIPLFQNRVNNSHNKGKHKQIGQIIRYRYLQQNNNRGSKIIYKQISQTNQQKPAHKKTCSLFNLLFFFSKFVEKIRLKFALFTYIFYVKIWYQNIRQNLCQNQTCQCVFKYVQPCKCSQSGSCLNQNHK</sequence>
<evidence type="ECO:0000313" key="2">
    <source>
        <dbReference type="Proteomes" id="UP000054937"/>
    </source>
</evidence>
<organism evidence="1 2">
    <name type="scientific">Pseudocohnilembus persalinus</name>
    <name type="common">Ciliate</name>
    <dbReference type="NCBI Taxonomy" id="266149"/>
    <lineage>
        <taxon>Eukaryota</taxon>
        <taxon>Sar</taxon>
        <taxon>Alveolata</taxon>
        <taxon>Ciliophora</taxon>
        <taxon>Intramacronucleata</taxon>
        <taxon>Oligohymenophorea</taxon>
        <taxon>Scuticociliatia</taxon>
        <taxon>Philasterida</taxon>
        <taxon>Pseudocohnilembidae</taxon>
        <taxon>Pseudocohnilembus</taxon>
    </lineage>
</organism>
<keyword evidence="2" id="KW-1185">Reference proteome</keyword>